<protein>
    <recommendedName>
        <fullName evidence="3">Tail spike TSP1/Gp66 N-terminal domain-containing protein</fullName>
    </recommendedName>
</protein>
<evidence type="ECO:0008006" key="3">
    <source>
        <dbReference type="Google" id="ProtNLM"/>
    </source>
</evidence>
<evidence type="ECO:0000313" key="1">
    <source>
        <dbReference type="EMBL" id="MFH8134222.1"/>
    </source>
</evidence>
<sequence length="797" mass="87998">MTTYRTGNPLGSSAAKDLYDNAENLDHFVNDLDAVEWADRFNVRRQTWAGMEKEFTVQLQDQANRFDTFIQNSGYEVIGDYTDGPLTILEYNQLIRYEGELYKVTAATDLPWTTTGNDAASWAIDSEHFVSVGDAALRQEITRYDGLKMIGQCPDITTLRTVEPEANGQKIFVKEYKVGSGMGGGVFVAVASDTASEDDGGYWIVTTGGRRWKRDCSPEMLTVVHYGAVMDGITDDMPAVKRMHVGMRNFMPSNTVGIVIPAGKIALSSSFDDSIKAEQPIFRLRGPMVENGASPLTRVYFLDALSHTPVFQVNARRMEISGLHLMGAGTVTPFYKNVCPAGQYIRVKAVRCEGNGGLVFDVMDTIDTKFDQVYCYRLSGGFLRSLWSNTVAGGWNHSTAIEITNSNFTSCTTVEAISAIRATQSRMVNVWFSSNEYAFDVSQGGWLFDTVIQEGSKYPSKIKYAKIVYIDCRFEQGATLSDALSGYNPDMDNGARLPNWVSNSFDQGSVRINSNGSRFKSGFGSQFTYPTTILQNGNNAETWFYVGKMMLPGLGRTAIVRLAGAKGWDSASSSMDRPGGANFGAGEAKIFIEMKQPNTELTQSVEAHWHGEGTCPVNEVRIVHNWQTIYLYVKVAQYARYVGVFIETNGIPRSDTGNPFFFVESNTQITDINTVANAVVVPCRWAINKGSFDGNGFGMDLDSGDLLYFSSSLRGTAAATYIQAYINGEKRFIPYYKNTGSILIPRYAYADLPSPATHVYGLVLCTNTRLKPTMQPLFSDGSNWYPVSDPGASWKPV</sequence>
<reference evidence="1 2" key="1">
    <citation type="submission" date="2024-08" db="EMBL/GenBank/DDBJ databases">
        <title>Pantoea ronii - a newly identified human opportunistic pathogen.</title>
        <authorList>
            <person name="Keidar-Friedman D."/>
            <person name="Sorek N."/>
            <person name="Leshin-Carmel D."/>
            <person name="Tsur A."/>
            <person name="Amsalem M."/>
            <person name="Tolkach D."/>
            <person name="Brosh-Nissimov T."/>
        </authorList>
    </citation>
    <scope>NUCLEOTIDE SEQUENCE [LARGE SCALE GENOMIC DNA]</scope>
    <source>
        <strain evidence="1 2">AA23256</strain>
    </source>
</reference>
<name>A0ABW7PV94_9GAMM</name>
<comment type="caution">
    <text evidence="1">The sequence shown here is derived from an EMBL/GenBank/DDBJ whole genome shotgun (WGS) entry which is preliminary data.</text>
</comment>
<dbReference type="EMBL" id="JBGFSN010000004">
    <property type="protein sequence ID" value="MFH8134222.1"/>
    <property type="molecule type" value="Genomic_DNA"/>
</dbReference>
<evidence type="ECO:0000313" key="2">
    <source>
        <dbReference type="Proteomes" id="UP001611251"/>
    </source>
</evidence>
<accession>A0ABW7PV94</accession>
<dbReference type="RefSeq" id="WP_397213816.1">
    <property type="nucleotide sequence ID" value="NZ_JBGFSN010000004.1"/>
</dbReference>
<gene>
    <name evidence="1" type="ORF">ABU178_08550</name>
</gene>
<keyword evidence="2" id="KW-1185">Reference proteome</keyword>
<dbReference type="Proteomes" id="UP001611251">
    <property type="component" value="Unassembled WGS sequence"/>
</dbReference>
<proteinExistence type="predicted"/>
<organism evidence="1 2">
    <name type="scientific">Pantoea osteomyelitidis</name>
    <dbReference type="NCBI Taxonomy" id="3230026"/>
    <lineage>
        <taxon>Bacteria</taxon>
        <taxon>Pseudomonadati</taxon>
        <taxon>Pseudomonadota</taxon>
        <taxon>Gammaproteobacteria</taxon>
        <taxon>Enterobacterales</taxon>
        <taxon>Erwiniaceae</taxon>
        <taxon>Pantoea</taxon>
    </lineage>
</organism>